<dbReference type="Gene3D" id="3.40.50.12780">
    <property type="entry name" value="N-terminal domain of ligase-like"/>
    <property type="match status" value="1"/>
</dbReference>
<dbReference type="EMBL" id="FNDS01000006">
    <property type="protein sequence ID" value="SDI19650.1"/>
    <property type="molecule type" value="Genomic_DNA"/>
</dbReference>
<dbReference type="InterPro" id="IPR025110">
    <property type="entry name" value="AMP-bd_C"/>
</dbReference>
<keyword evidence="8" id="KW-1133">Transmembrane helix</keyword>
<organism evidence="11 12">
    <name type="scientific">Pseudomonas panipatensis</name>
    <dbReference type="NCBI Taxonomy" id="428992"/>
    <lineage>
        <taxon>Bacteria</taxon>
        <taxon>Pseudomonadati</taxon>
        <taxon>Pseudomonadota</taxon>
        <taxon>Gammaproteobacteria</taxon>
        <taxon>Pseudomonadales</taxon>
        <taxon>Pseudomonadaceae</taxon>
        <taxon>Pseudomonas</taxon>
    </lineage>
</organism>
<dbReference type="AlphaFoldDB" id="A0A1G8IMB9"/>
<dbReference type="EC" id="6.2.1.3" evidence="5"/>
<protein>
    <recommendedName>
        <fullName evidence="6">Long-chain-fatty-acid--CoA ligase</fullName>
        <ecNumber evidence="5">6.2.1.3</ecNumber>
    </recommendedName>
    <alternativeName>
        <fullName evidence="7">Long-chain acyl-CoA synthetase</fullName>
    </alternativeName>
</protein>
<dbReference type="InterPro" id="IPR042099">
    <property type="entry name" value="ANL_N_sf"/>
</dbReference>
<keyword evidence="8" id="KW-0812">Transmembrane</keyword>
<reference evidence="12" key="1">
    <citation type="submission" date="2016-10" db="EMBL/GenBank/DDBJ databases">
        <authorList>
            <person name="Varghese N."/>
            <person name="Submissions S."/>
        </authorList>
    </citation>
    <scope>NUCLEOTIDE SEQUENCE [LARGE SCALE GENOMIC DNA]</scope>
    <source>
        <strain evidence="12">CCM 7469</strain>
    </source>
</reference>
<dbReference type="Proteomes" id="UP000199636">
    <property type="component" value="Unassembled WGS sequence"/>
</dbReference>
<dbReference type="OrthoDB" id="9761989at2"/>
<dbReference type="Pfam" id="PF00501">
    <property type="entry name" value="AMP-binding"/>
    <property type="match status" value="1"/>
</dbReference>
<feature type="domain" description="AMP-dependent synthetase/ligase" evidence="9">
    <location>
        <begin position="34"/>
        <end position="425"/>
    </location>
</feature>
<feature type="domain" description="AMP-binding enzyme C-terminal" evidence="10">
    <location>
        <begin position="477"/>
        <end position="552"/>
    </location>
</feature>
<name>A0A1G8IMB9_9PSED</name>
<proteinExistence type="predicted"/>
<evidence type="ECO:0000259" key="9">
    <source>
        <dbReference type="Pfam" id="PF00501"/>
    </source>
</evidence>
<sequence>MQTPWIHAYPPGVRWDAELPQCSPLDLLANATWRWPERTAVDFMERRISYRELSNLVDRAATGLQRLGVGPGIHVGLLLPNAPHYLIAFFAVLRAGGCVVNYSPLDADEVIAHKIEDSDTDILVTLDLATLYPKAVNLLSRTRLRSLVVGSLGEFCERPEAVQARLEQQGQLSRVHYNHRCLPFTHLLSNDGHYHAHPLGDAARQLAVLQYTGGTTGLSKGAMLSQANLAAAVAQVVATNVTADTDDHRRLHEGRESVLAVLPLFHVYAMVCAMLFPIAIGAEIVLMAKFDPLALLGEIQQRRITCFPGVPTMFTALASHPEVERFDLSSLKVCVSGGAPLPLELLQRFQALTGCPLSEAWGMTETTACGTFTPTDGLRKPGSCGIPQPGLRLRLLDLDDPERDAADGCSGEIAVAGPNVTLGYWKQPEASLDSFTADGFFRTGDVGRLDADGYLYIVDRTKDMLLCGGFNVYPRVIEEAIYAHPAVEEVMVVGIPDAYRGQSPKAYIKLRRDQPPFGLEQLKEFLADRVGKHEMVQALEFRAELPKTAVGKLSKKLLLDEIAATPSAPASASA</sequence>
<dbReference type="STRING" id="428992.SAMN05216272_106324"/>
<dbReference type="SUPFAM" id="SSF56801">
    <property type="entry name" value="Acetyl-CoA synthetase-like"/>
    <property type="match status" value="1"/>
</dbReference>
<keyword evidence="4 8" id="KW-0472">Membrane</keyword>
<gene>
    <name evidence="11" type="ORF">SAMN05216272_106324</name>
</gene>
<evidence type="ECO:0000256" key="5">
    <source>
        <dbReference type="ARBA" id="ARBA00026121"/>
    </source>
</evidence>
<dbReference type="GO" id="GO:0016020">
    <property type="term" value="C:membrane"/>
    <property type="evidence" value="ECO:0007669"/>
    <property type="project" value="UniProtKB-SubCell"/>
</dbReference>
<evidence type="ECO:0000256" key="4">
    <source>
        <dbReference type="ARBA" id="ARBA00023136"/>
    </source>
</evidence>
<evidence type="ECO:0000256" key="8">
    <source>
        <dbReference type="SAM" id="Phobius"/>
    </source>
</evidence>
<feature type="transmembrane region" description="Helical" evidence="8">
    <location>
        <begin position="258"/>
        <end position="280"/>
    </location>
</feature>
<accession>A0A1G8IMB9</accession>
<dbReference type="InterPro" id="IPR045851">
    <property type="entry name" value="AMP-bd_C_sf"/>
</dbReference>
<dbReference type="InterPro" id="IPR050237">
    <property type="entry name" value="ATP-dep_AMP-bd_enzyme"/>
</dbReference>
<evidence type="ECO:0000313" key="11">
    <source>
        <dbReference type="EMBL" id="SDI19650.1"/>
    </source>
</evidence>
<dbReference type="PROSITE" id="PS00455">
    <property type="entry name" value="AMP_BINDING"/>
    <property type="match status" value="1"/>
</dbReference>
<dbReference type="GO" id="GO:0004467">
    <property type="term" value="F:long-chain fatty acid-CoA ligase activity"/>
    <property type="evidence" value="ECO:0007669"/>
    <property type="project" value="UniProtKB-EC"/>
</dbReference>
<dbReference type="RefSeq" id="WP_090263962.1">
    <property type="nucleotide sequence ID" value="NZ_FNDS01000006.1"/>
</dbReference>
<evidence type="ECO:0000256" key="2">
    <source>
        <dbReference type="ARBA" id="ARBA00005005"/>
    </source>
</evidence>
<dbReference type="Gene3D" id="3.30.300.30">
    <property type="match status" value="1"/>
</dbReference>
<keyword evidence="12" id="KW-1185">Reference proteome</keyword>
<dbReference type="InterPro" id="IPR000873">
    <property type="entry name" value="AMP-dep_synth/lig_dom"/>
</dbReference>
<evidence type="ECO:0000256" key="1">
    <source>
        <dbReference type="ARBA" id="ARBA00004170"/>
    </source>
</evidence>
<dbReference type="PANTHER" id="PTHR43767">
    <property type="entry name" value="LONG-CHAIN-FATTY-ACID--COA LIGASE"/>
    <property type="match status" value="1"/>
</dbReference>
<dbReference type="Pfam" id="PF13193">
    <property type="entry name" value="AMP-binding_C"/>
    <property type="match status" value="1"/>
</dbReference>
<evidence type="ECO:0000256" key="3">
    <source>
        <dbReference type="ARBA" id="ARBA00022598"/>
    </source>
</evidence>
<evidence type="ECO:0000259" key="10">
    <source>
        <dbReference type="Pfam" id="PF13193"/>
    </source>
</evidence>
<dbReference type="InterPro" id="IPR020845">
    <property type="entry name" value="AMP-binding_CS"/>
</dbReference>
<keyword evidence="3" id="KW-0436">Ligase</keyword>
<dbReference type="PANTHER" id="PTHR43767:SF8">
    <property type="entry name" value="LONG-CHAIN-FATTY-ACID--COA LIGASE"/>
    <property type="match status" value="1"/>
</dbReference>
<comment type="pathway">
    <text evidence="2">Lipid metabolism; fatty acid beta-oxidation.</text>
</comment>
<evidence type="ECO:0000256" key="7">
    <source>
        <dbReference type="ARBA" id="ARBA00042773"/>
    </source>
</evidence>
<evidence type="ECO:0000256" key="6">
    <source>
        <dbReference type="ARBA" id="ARBA00039545"/>
    </source>
</evidence>
<evidence type="ECO:0000313" key="12">
    <source>
        <dbReference type="Proteomes" id="UP000199636"/>
    </source>
</evidence>
<comment type="subcellular location">
    <subcellularLocation>
        <location evidence="1">Membrane</location>
        <topology evidence="1">Peripheral membrane protein</topology>
    </subcellularLocation>
</comment>